<comment type="cofactor">
    <cofactor evidence="2">
        <name>Zn(2+)</name>
        <dbReference type="ChEBI" id="CHEBI:29105"/>
    </cofactor>
</comment>
<comment type="caution">
    <text evidence="17">The sequence shown here is derived from an EMBL/GenBank/DDBJ whole genome shotgun (WGS) entry which is preliminary data.</text>
</comment>
<accession>A0ABW6M1N6</accession>
<comment type="catalytic activity">
    <reaction evidence="1">
        <text>Release of an N-terminal amino acid, Xaa-|-Yaa- from a peptide, amide or arylamide. Xaa is preferably Ala, but may be most amino acids including Pro (slow action). When a terminal hydrophobic residue is followed by a prolyl residue, the two may be released as an intact Xaa-Pro dipeptide.</text>
        <dbReference type="EC" id="3.4.11.2"/>
    </reaction>
</comment>
<dbReference type="CDD" id="cd09603">
    <property type="entry name" value="M1_APN_like"/>
    <property type="match status" value="1"/>
</dbReference>
<keyword evidence="7" id="KW-0479">Metal-binding</keyword>
<keyword evidence="8 17" id="KW-0378">Hydrolase</keyword>
<sequence length="532" mass="57622">MRNRTRVTAPLAALIGTATALTTGSPAFAAGRGNDDGTTGGGNDDEPTGRGYGDEGAETLGDPVFPSLGNDGYRVLAYDLDLAYDATTKLVDGTVTIELRTTEALARFSLDSLGLDIHAVRVHGRTADFEQADEKLRITPARTLPAKARFTVCVEYSADPGRAAAPTGGWVVTPDGFAVCGQPNLAHTVFPCNDHPSDKADFTFRITVPDGLRGVANGRLECTEDLPGGRTAYTYHSRSPMATELVQITVGDYVVKERSGPHGLPLRDIVPTARAAALEPALALTPGLVDWLEQRLGAYPFETYGLLPCNSDSPTAFDFTGLETQTLTLYKPNFLLQAESKIGSHMMHELVHSWFGNSVSPATWADLWLNEGHADFYGLLYRYERGWADSLGLTTMEARMKDTYARGDQWRHDSGPVAAPNAVNLFDSQRYLGGVLVLYALRELIGEDTFHAVERAFLAQYRDSAATTEDYIAVASTVSGQDLSGFLRDWLYGTATPRMPGHPDWTVTPVKPSLTVPHSRTGGHYQDNSATL</sequence>
<evidence type="ECO:0000256" key="13">
    <source>
        <dbReference type="SAM" id="MobiDB-lite"/>
    </source>
</evidence>
<feature type="signal peptide" evidence="14">
    <location>
        <begin position="1"/>
        <end position="29"/>
    </location>
</feature>
<comment type="similarity">
    <text evidence="3">Belongs to the peptidase M1 family.</text>
</comment>
<dbReference type="Pfam" id="PF01433">
    <property type="entry name" value="Peptidase_M1"/>
    <property type="match status" value="1"/>
</dbReference>
<feature type="chain" id="PRO_5046637585" description="Aminopeptidase N" evidence="14">
    <location>
        <begin position="30"/>
        <end position="532"/>
    </location>
</feature>
<dbReference type="PRINTS" id="PR00756">
    <property type="entry name" value="ALADIPTASE"/>
</dbReference>
<protein>
    <recommendedName>
        <fullName evidence="5">Aminopeptidase N</fullName>
        <ecNumber evidence="4">3.4.11.2</ecNumber>
    </recommendedName>
    <alternativeName>
        <fullName evidence="11">Alanine aminopeptidase</fullName>
    </alternativeName>
    <alternativeName>
        <fullName evidence="12">Lysyl aminopeptidase</fullName>
    </alternativeName>
</protein>
<evidence type="ECO:0000256" key="9">
    <source>
        <dbReference type="ARBA" id="ARBA00022833"/>
    </source>
</evidence>
<dbReference type="Proteomes" id="UP001601303">
    <property type="component" value="Unassembled WGS sequence"/>
</dbReference>
<feature type="domain" description="Peptidase M1 membrane alanine aminopeptidase" evidence="15">
    <location>
        <begin position="316"/>
        <end position="490"/>
    </location>
</feature>
<dbReference type="InterPro" id="IPR001930">
    <property type="entry name" value="Peptidase_M1"/>
</dbReference>
<dbReference type="SUPFAM" id="SSF55486">
    <property type="entry name" value="Metalloproteases ('zincins'), catalytic domain"/>
    <property type="match status" value="1"/>
</dbReference>
<keyword evidence="10" id="KW-0482">Metalloprotease</keyword>
<dbReference type="Gene3D" id="2.60.40.1730">
    <property type="entry name" value="tricorn interacting facor f3 domain"/>
    <property type="match status" value="1"/>
</dbReference>
<evidence type="ECO:0000313" key="17">
    <source>
        <dbReference type="EMBL" id="MFE9600060.1"/>
    </source>
</evidence>
<evidence type="ECO:0000256" key="2">
    <source>
        <dbReference type="ARBA" id="ARBA00001947"/>
    </source>
</evidence>
<evidence type="ECO:0000256" key="1">
    <source>
        <dbReference type="ARBA" id="ARBA00000098"/>
    </source>
</evidence>
<feature type="region of interest" description="Disordered" evidence="13">
    <location>
        <begin position="25"/>
        <end position="64"/>
    </location>
</feature>
<keyword evidence="17" id="KW-0031">Aminopeptidase</keyword>
<dbReference type="InterPro" id="IPR050344">
    <property type="entry name" value="Peptidase_M1_aminopeptidases"/>
</dbReference>
<keyword evidence="9" id="KW-0862">Zinc</keyword>
<dbReference type="GO" id="GO:0004177">
    <property type="term" value="F:aminopeptidase activity"/>
    <property type="evidence" value="ECO:0007669"/>
    <property type="project" value="UniProtKB-KW"/>
</dbReference>
<proteinExistence type="inferred from homology"/>
<dbReference type="InterPro" id="IPR027268">
    <property type="entry name" value="Peptidase_M4/M1_CTD_sf"/>
</dbReference>
<evidence type="ECO:0000256" key="11">
    <source>
        <dbReference type="ARBA" id="ARBA00029811"/>
    </source>
</evidence>
<gene>
    <name evidence="17" type="ORF">ACFYNQ_15990</name>
</gene>
<dbReference type="EC" id="3.4.11.2" evidence="4"/>
<evidence type="ECO:0000256" key="10">
    <source>
        <dbReference type="ARBA" id="ARBA00023049"/>
    </source>
</evidence>
<dbReference type="EMBL" id="JBIAHM010000005">
    <property type="protein sequence ID" value="MFE9600060.1"/>
    <property type="molecule type" value="Genomic_DNA"/>
</dbReference>
<dbReference type="InterPro" id="IPR045357">
    <property type="entry name" value="Aminopeptidase_N-like_N"/>
</dbReference>
<organism evidence="17 18">
    <name type="scientific">Streptomyces hokutonensis</name>
    <dbReference type="NCBI Taxonomy" id="1306990"/>
    <lineage>
        <taxon>Bacteria</taxon>
        <taxon>Bacillati</taxon>
        <taxon>Actinomycetota</taxon>
        <taxon>Actinomycetes</taxon>
        <taxon>Kitasatosporales</taxon>
        <taxon>Streptomycetaceae</taxon>
        <taxon>Streptomyces</taxon>
    </lineage>
</organism>
<evidence type="ECO:0000256" key="6">
    <source>
        <dbReference type="ARBA" id="ARBA00022670"/>
    </source>
</evidence>
<dbReference type="InterPro" id="IPR042097">
    <property type="entry name" value="Aminopeptidase_N-like_N_sf"/>
</dbReference>
<keyword evidence="18" id="KW-1185">Reference proteome</keyword>
<evidence type="ECO:0000256" key="5">
    <source>
        <dbReference type="ARBA" id="ARBA00015611"/>
    </source>
</evidence>
<dbReference type="RefSeq" id="WP_388106349.1">
    <property type="nucleotide sequence ID" value="NZ_JBIAHM010000005.1"/>
</dbReference>
<evidence type="ECO:0000259" key="15">
    <source>
        <dbReference type="Pfam" id="PF01433"/>
    </source>
</evidence>
<evidence type="ECO:0000256" key="8">
    <source>
        <dbReference type="ARBA" id="ARBA00022801"/>
    </source>
</evidence>
<dbReference type="SUPFAM" id="SSF63737">
    <property type="entry name" value="Leukotriene A4 hydrolase N-terminal domain"/>
    <property type="match status" value="1"/>
</dbReference>
<dbReference type="PANTHER" id="PTHR11533">
    <property type="entry name" value="PROTEASE M1 ZINC METALLOPROTEASE"/>
    <property type="match status" value="1"/>
</dbReference>
<evidence type="ECO:0000256" key="4">
    <source>
        <dbReference type="ARBA" id="ARBA00012564"/>
    </source>
</evidence>
<evidence type="ECO:0000313" key="18">
    <source>
        <dbReference type="Proteomes" id="UP001601303"/>
    </source>
</evidence>
<keyword evidence="6" id="KW-0645">Protease</keyword>
<feature type="domain" description="Aminopeptidase N-like N-terminal" evidence="16">
    <location>
        <begin position="77"/>
        <end position="243"/>
    </location>
</feature>
<name>A0ABW6M1N6_9ACTN</name>
<dbReference type="InterPro" id="IPR014782">
    <property type="entry name" value="Peptidase_M1_dom"/>
</dbReference>
<evidence type="ECO:0000256" key="12">
    <source>
        <dbReference type="ARBA" id="ARBA00031533"/>
    </source>
</evidence>
<keyword evidence="14" id="KW-0732">Signal</keyword>
<dbReference type="Pfam" id="PF17900">
    <property type="entry name" value="Peptidase_M1_N"/>
    <property type="match status" value="1"/>
</dbReference>
<evidence type="ECO:0000259" key="16">
    <source>
        <dbReference type="Pfam" id="PF17900"/>
    </source>
</evidence>
<dbReference type="Gene3D" id="1.10.390.10">
    <property type="entry name" value="Neutral Protease Domain 2"/>
    <property type="match status" value="1"/>
</dbReference>
<reference evidence="17 18" key="1">
    <citation type="submission" date="2024-10" db="EMBL/GenBank/DDBJ databases">
        <title>The Natural Products Discovery Center: Release of the First 8490 Sequenced Strains for Exploring Actinobacteria Biosynthetic Diversity.</title>
        <authorList>
            <person name="Kalkreuter E."/>
            <person name="Kautsar S.A."/>
            <person name="Yang D."/>
            <person name="Bader C.D."/>
            <person name="Teijaro C.N."/>
            <person name="Fluegel L."/>
            <person name="Davis C.M."/>
            <person name="Simpson J.R."/>
            <person name="Lauterbach L."/>
            <person name="Steele A.D."/>
            <person name="Gui C."/>
            <person name="Meng S."/>
            <person name="Li G."/>
            <person name="Viehrig K."/>
            <person name="Ye F."/>
            <person name="Su P."/>
            <person name="Kiefer A.F."/>
            <person name="Nichols A."/>
            <person name="Cepeda A.J."/>
            <person name="Yan W."/>
            <person name="Fan B."/>
            <person name="Jiang Y."/>
            <person name="Adhikari A."/>
            <person name="Zheng C.-J."/>
            <person name="Schuster L."/>
            <person name="Cowan T.M."/>
            <person name="Smanski M.J."/>
            <person name="Chevrette M.G."/>
            <person name="De Carvalho L.P.S."/>
            <person name="Shen B."/>
        </authorList>
    </citation>
    <scope>NUCLEOTIDE SEQUENCE [LARGE SCALE GENOMIC DNA]</scope>
    <source>
        <strain evidence="17 18">NPDC006488</strain>
    </source>
</reference>
<evidence type="ECO:0000256" key="14">
    <source>
        <dbReference type="SAM" id="SignalP"/>
    </source>
</evidence>
<evidence type="ECO:0000256" key="3">
    <source>
        <dbReference type="ARBA" id="ARBA00010136"/>
    </source>
</evidence>
<evidence type="ECO:0000256" key="7">
    <source>
        <dbReference type="ARBA" id="ARBA00022723"/>
    </source>
</evidence>